<dbReference type="CDD" id="cd03135">
    <property type="entry name" value="GATase1_DJ-1"/>
    <property type="match status" value="1"/>
</dbReference>
<keyword evidence="3" id="KW-1185">Reference proteome</keyword>
<dbReference type="Pfam" id="PF01965">
    <property type="entry name" value="DJ-1_PfpI"/>
    <property type="match status" value="1"/>
</dbReference>
<dbReference type="SUPFAM" id="SSF52317">
    <property type="entry name" value="Class I glutamine amidotransferase-like"/>
    <property type="match status" value="1"/>
</dbReference>
<evidence type="ECO:0000313" key="3">
    <source>
        <dbReference type="Proteomes" id="UP000606193"/>
    </source>
</evidence>
<dbReference type="EMBL" id="JACRSX010000012">
    <property type="protein sequence ID" value="MBC8562780.1"/>
    <property type="molecule type" value="Genomic_DNA"/>
</dbReference>
<proteinExistence type="predicted"/>
<dbReference type="InterPro" id="IPR006287">
    <property type="entry name" value="DJ-1"/>
</dbReference>
<dbReference type="RefSeq" id="WP_249298055.1">
    <property type="nucleotide sequence ID" value="NZ_JACRSX010000012.1"/>
</dbReference>
<name>A0ABR7N2D5_9FIRM</name>
<dbReference type="InterPro" id="IPR029062">
    <property type="entry name" value="Class_I_gatase-like"/>
</dbReference>
<gene>
    <name evidence="2" type="ORF">H8704_09105</name>
</gene>
<dbReference type="Gene3D" id="3.40.50.880">
    <property type="match status" value="1"/>
</dbReference>
<reference evidence="2 3" key="1">
    <citation type="submission" date="2020-08" db="EMBL/GenBank/DDBJ databases">
        <title>Genome public.</title>
        <authorList>
            <person name="Liu C."/>
            <person name="Sun Q."/>
        </authorList>
    </citation>
    <scope>NUCLEOTIDE SEQUENCE [LARGE SCALE GENOMIC DNA]</scope>
    <source>
        <strain evidence="2 3">NSJ-37</strain>
    </source>
</reference>
<feature type="domain" description="DJ-1/PfpI" evidence="1">
    <location>
        <begin position="3"/>
        <end position="164"/>
    </location>
</feature>
<evidence type="ECO:0000259" key="1">
    <source>
        <dbReference type="Pfam" id="PF01965"/>
    </source>
</evidence>
<evidence type="ECO:0000313" key="2">
    <source>
        <dbReference type="EMBL" id="MBC8562780.1"/>
    </source>
</evidence>
<protein>
    <submittedName>
        <fullName evidence="2">DJ-1/PfpI family protein</fullName>
    </submittedName>
</protein>
<dbReference type="Proteomes" id="UP000606193">
    <property type="component" value="Unassembled WGS sequence"/>
</dbReference>
<dbReference type="PANTHER" id="PTHR48094">
    <property type="entry name" value="PROTEIN/NUCLEIC ACID DEGLYCASE DJ-1-RELATED"/>
    <property type="match status" value="1"/>
</dbReference>
<dbReference type="InterPro" id="IPR050325">
    <property type="entry name" value="Prot/Nucl_acid_deglycase"/>
</dbReference>
<dbReference type="NCBIfam" id="TIGR01383">
    <property type="entry name" value="not_thiJ"/>
    <property type="match status" value="1"/>
</dbReference>
<dbReference type="PANTHER" id="PTHR48094:SF12">
    <property type="entry name" value="PARKINSON DISEASE PROTEIN 7 HOMOLOG"/>
    <property type="match status" value="1"/>
</dbReference>
<accession>A0ABR7N2D5</accession>
<comment type="caution">
    <text evidence="2">The sequence shown here is derived from an EMBL/GenBank/DDBJ whole genome shotgun (WGS) entry which is preliminary data.</text>
</comment>
<sequence>MAQACIFLATGYEEVEMLTVVDMLRRAKISIDMVSITDQKEVTSSHNVTITADKTLSEANFDETEMLILPGGIPGTPNLRACDLLCEKLKEFAANGKKVAAVCAAPTVLGELGILAGKKATCYPSFADKLATGDYVKQPVVTDGNVITSRGMGTCIEFAGSIIEALKDKATADAVKEAIIYNDVY</sequence>
<organism evidence="2 3">
    <name type="scientific">Jutongia huaianensis</name>
    <dbReference type="NCBI Taxonomy" id="2763668"/>
    <lineage>
        <taxon>Bacteria</taxon>
        <taxon>Bacillati</taxon>
        <taxon>Bacillota</taxon>
        <taxon>Clostridia</taxon>
        <taxon>Lachnospirales</taxon>
        <taxon>Lachnospiraceae</taxon>
        <taxon>Jutongia</taxon>
    </lineage>
</organism>
<dbReference type="InterPro" id="IPR002818">
    <property type="entry name" value="DJ-1/PfpI"/>
</dbReference>